<dbReference type="Proteomes" id="UP000265515">
    <property type="component" value="Unassembled WGS sequence"/>
</dbReference>
<organism evidence="2 3">
    <name type="scientific">Chara braunii</name>
    <name type="common">Braun's stonewort</name>
    <dbReference type="NCBI Taxonomy" id="69332"/>
    <lineage>
        <taxon>Eukaryota</taxon>
        <taxon>Viridiplantae</taxon>
        <taxon>Streptophyta</taxon>
        <taxon>Charophyceae</taxon>
        <taxon>Charales</taxon>
        <taxon>Characeae</taxon>
        <taxon>Chara</taxon>
    </lineage>
</organism>
<name>A0A388MEF6_CHABU</name>
<feature type="region of interest" description="Disordered" evidence="1">
    <location>
        <begin position="9"/>
        <end position="122"/>
    </location>
</feature>
<evidence type="ECO:0000313" key="2">
    <source>
        <dbReference type="EMBL" id="GBG92946.1"/>
    </source>
</evidence>
<dbReference type="EMBL" id="BFEA01001180">
    <property type="protein sequence ID" value="GBG92946.1"/>
    <property type="molecule type" value="Genomic_DNA"/>
</dbReference>
<dbReference type="Gramene" id="GBG92946">
    <property type="protein sequence ID" value="GBG92946"/>
    <property type="gene ID" value="CBR_g57902"/>
</dbReference>
<comment type="caution">
    <text evidence="2">The sequence shown here is derived from an EMBL/GenBank/DDBJ whole genome shotgun (WGS) entry which is preliminary data.</text>
</comment>
<accession>A0A388MEF6</accession>
<gene>
    <name evidence="2" type="ORF">CBR_g57902</name>
</gene>
<evidence type="ECO:0000256" key="1">
    <source>
        <dbReference type="SAM" id="MobiDB-lite"/>
    </source>
</evidence>
<reference evidence="2 3" key="1">
    <citation type="journal article" date="2018" name="Cell">
        <title>The Chara Genome: Secondary Complexity and Implications for Plant Terrestrialization.</title>
        <authorList>
            <person name="Nishiyama T."/>
            <person name="Sakayama H."/>
            <person name="Vries J.D."/>
            <person name="Buschmann H."/>
            <person name="Saint-Marcoux D."/>
            <person name="Ullrich K.K."/>
            <person name="Haas F.B."/>
            <person name="Vanderstraeten L."/>
            <person name="Becker D."/>
            <person name="Lang D."/>
            <person name="Vosolsobe S."/>
            <person name="Rombauts S."/>
            <person name="Wilhelmsson P.K.I."/>
            <person name="Janitza P."/>
            <person name="Kern R."/>
            <person name="Heyl A."/>
            <person name="Rumpler F."/>
            <person name="Villalobos L.I.A.C."/>
            <person name="Clay J.M."/>
            <person name="Skokan R."/>
            <person name="Toyoda A."/>
            <person name="Suzuki Y."/>
            <person name="Kagoshima H."/>
            <person name="Schijlen E."/>
            <person name="Tajeshwar N."/>
            <person name="Catarino B."/>
            <person name="Hetherington A.J."/>
            <person name="Saltykova A."/>
            <person name="Bonnot C."/>
            <person name="Breuninger H."/>
            <person name="Symeonidi A."/>
            <person name="Radhakrishnan G.V."/>
            <person name="Van Nieuwerburgh F."/>
            <person name="Deforce D."/>
            <person name="Chang C."/>
            <person name="Karol K.G."/>
            <person name="Hedrich R."/>
            <person name="Ulvskov P."/>
            <person name="Glockner G."/>
            <person name="Delwiche C.F."/>
            <person name="Petrasek J."/>
            <person name="Van de Peer Y."/>
            <person name="Friml J."/>
            <person name="Beilby M."/>
            <person name="Dolan L."/>
            <person name="Kohara Y."/>
            <person name="Sugano S."/>
            <person name="Fujiyama A."/>
            <person name="Delaux P.-M."/>
            <person name="Quint M."/>
            <person name="TheiBen G."/>
            <person name="Hagemann M."/>
            <person name="Harholt J."/>
            <person name="Dunand C."/>
            <person name="Zachgo S."/>
            <person name="Langdale J."/>
            <person name="Maumus F."/>
            <person name="Straeten D.V.D."/>
            <person name="Gould S.B."/>
            <person name="Rensing S.A."/>
        </authorList>
    </citation>
    <scope>NUCLEOTIDE SEQUENCE [LARGE SCALE GENOMIC DNA]</scope>
    <source>
        <strain evidence="2 3">S276</strain>
    </source>
</reference>
<feature type="compositionally biased region" description="Basic residues" evidence="1">
    <location>
        <begin position="9"/>
        <end position="18"/>
    </location>
</feature>
<proteinExistence type="predicted"/>
<protein>
    <submittedName>
        <fullName evidence="2">Uncharacterized protein</fullName>
    </submittedName>
</protein>
<sequence length="776" mass="84587">MCILGTVLRRGRRRRSSKKGVNMEGCQGMCRSAGDQGGGQWAGQSPSRSSRLSERSGYPHLPPHLQPLSDTSDEEAEDRRSRTAPLGSGSTQEWATTELCGSRDGGNGQSYTELLQQGLSGDGGDDGMNLSFRLCSGRSSAASRTVIVNNHPDDDGGQLTVVARSSKSPALRLKKVGVDREAERRGKKWDNSMQQFKKVHHFQGLSGKQDFFQFSGKERLSKGFNFNMDRAVYDEILGSTAKSHTINPKNIAATGAPGGVHLPSATSANPESMGDGLMGALVQGTTTTRTGQQEILTSRVIKLEVGVLCVMSSRSCGRGKSVANLAVEAAAREKQGPHVKNKKRKLVHGGSSLARYVEDEEWVPERVASPAESDFEEEEEASLKRKSSRRGSGGLRIEDVGERRGGGGRAIMEDVIDVDAAAASRQGGGTAVTQQNRAPVPRVNDGPTAQEGIVPARTPATPWAMTTTDIGVNAQAIAQGNKRGAPQAGEGVRAGDVVGPGEDDEALVNRVRQRYTRDGIAAASKLWVDDLCFWNESEGNNILKLIQEALRKRGYHIAYRCTLNHETIDIARAIWMGEDWRIRVNPMVFHITLDMDMKLPLWFVDVDIKDRHENGELAAYQEASIQRPVGAFTSAVSMAEGIDDGRVSHKRLKSIADAMRIMLATTVWLMRMRGDDHRTHYDAWVFVQLTSKSTLITSMHHSFDARRHIMQVAIVIMDKLAKPPMTLVAPPLYIPDRASIGVKFSHDATLSSPMEAKNIDWLGTGYESPSAADRRG</sequence>
<feature type="compositionally biased region" description="Basic and acidic residues" evidence="1">
    <location>
        <begin position="396"/>
        <end position="405"/>
    </location>
</feature>
<keyword evidence="3" id="KW-1185">Reference proteome</keyword>
<feature type="region of interest" description="Disordered" evidence="1">
    <location>
        <begin position="426"/>
        <end position="461"/>
    </location>
</feature>
<feature type="region of interest" description="Disordered" evidence="1">
    <location>
        <begin position="364"/>
        <end position="408"/>
    </location>
</feature>
<dbReference type="OrthoDB" id="2379186at2759"/>
<evidence type="ECO:0000313" key="3">
    <source>
        <dbReference type="Proteomes" id="UP000265515"/>
    </source>
</evidence>
<dbReference type="AlphaFoldDB" id="A0A388MEF6"/>